<reference evidence="2" key="1">
    <citation type="submission" date="2016-11" db="EMBL/GenBank/DDBJ databases">
        <authorList>
            <person name="Varghese N."/>
            <person name="Submissions S."/>
        </authorList>
    </citation>
    <scope>NUCLEOTIDE SEQUENCE [LARGE SCALE GENOMIC DNA]</scope>
    <source>
        <strain evidence="2">YR203</strain>
    </source>
</reference>
<dbReference type="EMBL" id="FQVE01000004">
    <property type="protein sequence ID" value="SHF99615.1"/>
    <property type="molecule type" value="Genomic_DNA"/>
</dbReference>
<dbReference type="Proteomes" id="UP000184108">
    <property type="component" value="Unassembled WGS sequence"/>
</dbReference>
<evidence type="ECO:0000313" key="2">
    <source>
        <dbReference type="Proteomes" id="UP000184108"/>
    </source>
</evidence>
<protein>
    <submittedName>
        <fullName evidence="1">Uncharacterized protein</fullName>
    </submittedName>
</protein>
<dbReference type="RefSeq" id="WP_073174532.1">
    <property type="nucleotide sequence ID" value="NZ_FQVE01000004.1"/>
</dbReference>
<evidence type="ECO:0000313" key="1">
    <source>
        <dbReference type="EMBL" id="SHF99615.1"/>
    </source>
</evidence>
<gene>
    <name evidence="1" type="ORF">SAMN02787073_3258</name>
</gene>
<organism evidence="1 2">
    <name type="scientific">Chryseobacterium vrystaatense</name>
    <dbReference type="NCBI Taxonomy" id="307480"/>
    <lineage>
        <taxon>Bacteria</taxon>
        <taxon>Pseudomonadati</taxon>
        <taxon>Bacteroidota</taxon>
        <taxon>Flavobacteriia</taxon>
        <taxon>Flavobacteriales</taxon>
        <taxon>Weeksellaceae</taxon>
        <taxon>Chryseobacterium group</taxon>
        <taxon>Chryseobacterium</taxon>
    </lineage>
</organism>
<name>A0A1M5G793_9FLAO</name>
<proteinExistence type="predicted"/>
<sequence length="114" mass="13600">MDKETVNYIINYFSKLMTDDEKAALKYHIFMYKSSDNPKMRDVMSKKSWIDSSPEIINFLKDGYEEFELNVVKRIMSETPEKVFFNNCPKCNKLARTPNAKQCRYCTYSWHDLV</sequence>
<dbReference type="AlphaFoldDB" id="A0A1M5G793"/>
<accession>A0A1M5G793</accession>